<dbReference type="RefSeq" id="XP_023629467.1">
    <property type="nucleotide sequence ID" value="XM_023773699.1"/>
</dbReference>
<organism evidence="2 3">
    <name type="scientific">Ramularia collo-cygni</name>
    <dbReference type="NCBI Taxonomy" id="112498"/>
    <lineage>
        <taxon>Eukaryota</taxon>
        <taxon>Fungi</taxon>
        <taxon>Dikarya</taxon>
        <taxon>Ascomycota</taxon>
        <taxon>Pezizomycotina</taxon>
        <taxon>Dothideomycetes</taxon>
        <taxon>Dothideomycetidae</taxon>
        <taxon>Mycosphaerellales</taxon>
        <taxon>Mycosphaerellaceae</taxon>
        <taxon>Ramularia</taxon>
    </lineage>
</organism>
<feature type="compositionally biased region" description="Polar residues" evidence="1">
    <location>
        <begin position="72"/>
        <end position="82"/>
    </location>
</feature>
<dbReference type="EMBL" id="FJUY01000014">
    <property type="protein sequence ID" value="CZT22743.1"/>
    <property type="molecule type" value="Genomic_DNA"/>
</dbReference>
<reference evidence="2 3" key="1">
    <citation type="submission" date="2016-03" db="EMBL/GenBank/DDBJ databases">
        <authorList>
            <person name="Ploux O."/>
        </authorList>
    </citation>
    <scope>NUCLEOTIDE SEQUENCE [LARGE SCALE GENOMIC DNA]</scope>
    <source>
        <strain evidence="2 3">URUG2</strain>
    </source>
</reference>
<evidence type="ECO:0000313" key="3">
    <source>
        <dbReference type="Proteomes" id="UP000225277"/>
    </source>
</evidence>
<accession>A0A2D3V446</accession>
<feature type="region of interest" description="Disordered" evidence="1">
    <location>
        <begin position="161"/>
        <end position="213"/>
    </location>
</feature>
<feature type="region of interest" description="Disordered" evidence="1">
    <location>
        <begin position="70"/>
        <end position="110"/>
    </location>
</feature>
<dbReference type="Proteomes" id="UP000225277">
    <property type="component" value="Unassembled WGS sequence"/>
</dbReference>
<keyword evidence="3" id="KW-1185">Reference proteome</keyword>
<protein>
    <submittedName>
        <fullName evidence="2">Uncharacterized protein</fullName>
    </submittedName>
</protein>
<feature type="compositionally biased region" description="Polar residues" evidence="1">
    <location>
        <begin position="1"/>
        <end position="10"/>
    </location>
</feature>
<feature type="compositionally biased region" description="Acidic residues" evidence="1">
    <location>
        <begin position="21"/>
        <end position="33"/>
    </location>
</feature>
<proteinExistence type="predicted"/>
<name>A0A2D3V446_9PEZI</name>
<gene>
    <name evidence="2" type="ORF">RCC_08448</name>
</gene>
<dbReference type="AlphaFoldDB" id="A0A2D3V446"/>
<evidence type="ECO:0000313" key="2">
    <source>
        <dbReference type="EMBL" id="CZT22743.1"/>
    </source>
</evidence>
<dbReference type="GeneID" id="35603543"/>
<evidence type="ECO:0000256" key="1">
    <source>
        <dbReference type="SAM" id="MobiDB-lite"/>
    </source>
</evidence>
<feature type="region of interest" description="Disordered" evidence="1">
    <location>
        <begin position="124"/>
        <end position="144"/>
    </location>
</feature>
<feature type="region of interest" description="Disordered" evidence="1">
    <location>
        <begin position="1"/>
        <end position="47"/>
    </location>
</feature>
<sequence>MNSPTESSAYDTTNDSKANSDDDDEDDEAEGEEDGSRNATASWALPPMTLYSPALSRDRFISPLISPAVFSNADSSPASTPRLNGISPLPSPFLQSNNSRTSPLPSPYLPAKKQNLASAELLAPTTYMPPPPKGAKEPSSTVHYPSWSEISGFDFVKREKKAATATAMATAEEGDGEDGEGDDGQGDEEGEGQGDDGWKPVPDSAAGRYELAT</sequence>
<feature type="compositionally biased region" description="Acidic residues" evidence="1">
    <location>
        <begin position="172"/>
        <end position="194"/>
    </location>
</feature>
<feature type="compositionally biased region" description="Polar residues" evidence="1">
    <location>
        <begin position="93"/>
        <end position="103"/>
    </location>
</feature>